<keyword evidence="3" id="KW-1003">Cell membrane</keyword>
<evidence type="ECO:0000256" key="3">
    <source>
        <dbReference type="ARBA" id="ARBA00022475"/>
    </source>
</evidence>
<comment type="caution">
    <text evidence="9">The sequence shown here is derived from an EMBL/GenBank/DDBJ whole genome shotgun (WGS) entry which is preliminary data.</text>
</comment>
<feature type="transmembrane region" description="Helical" evidence="7">
    <location>
        <begin position="205"/>
        <end position="228"/>
    </location>
</feature>
<keyword evidence="4 7" id="KW-0812">Transmembrane</keyword>
<keyword evidence="6 7" id="KW-0472">Membrane</keyword>
<accession>A0A9D2PNU2</accession>
<evidence type="ECO:0000313" key="10">
    <source>
        <dbReference type="Proteomes" id="UP000823886"/>
    </source>
</evidence>
<reference evidence="9" key="1">
    <citation type="journal article" date="2021" name="PeerJ">
        <title>Extensive microbial diversity within the chicken gut microbiome revealed by metagenomics and culture.</title>
        <authorList>
            <person name="Gilroy R."/>
            <person name="Ravi A."/>
            <person name="Getino M."/>
            <person name="Pursley I."/>
            <person name="Horton D.L."/>
            <person name="Alikhan N.F."/>
            <person name="Baker D."/>
            <person name="Gharbi K."/>
            <person name="Hall N."/>
            <person name="Watson M."/>
            <person name="Adriaenssens E.M."/>
            <person name="Foster-Nyarko E."/>
            <person name="Jarju S."/>
            <person name="Secka A."/>
            <person name="Antonio M."/>
            <person name="Oren A."/>
            <person name="Chaudhuri R.R."/>
            <person name="La Ragione R."/>
            <person name="Hildebrand F."/>
            <person name="Pallen M.J."/>
        </authorList>
    </citation>
    <scope>NUCLEOTIDE SEQUENCE</scope>
    <source>
        <strain evidence="9">ChiBcec2-3848</strain>
    </source>
</reference>
<proteinExistence type="inferred from homology"/>
<feature type="domain" description="ABC transmembrane type-1" evidence="8">
    <location>
        <begin position="78"/>
        <end position="288"/>
    </location>
</feature>
<name>A0A9D2PNU2_9FIRM</name>
<dbReference type="InterPro" id="IPR051393">
    <property type="entry name" value="ABC_transporter_permease"/>
</dbReference>
<keyword evidence="5 7" id="KW-1133">Transmembrane helix</keyword>
<dbReference type="PANTHER" id="PTHR30193:SF37">
    <property type="entry name" value="INNER MEMBRANE ABC TRANSPORTER PERMEASE PROTEIN YCJO"/>
    <property type="match status" value="1"/>
</dbReference>
<protein>
    <submittedName>
        <fullName evidence="9">Sugar ABC transporter permease</fullName>
    </submittedName>
</protein>
<dbReference type="Gene3D" id="1.10.3720.10">
    <property type="entry name" value="MetI-like"/>
    <property type="match status" value="1"/>
</dbReference>
<feature type="transmembrane region" description="Helical" evidence="7">
    <location>
        <begin position="21"/>
        <end position="40"/>
    </location>
</feature>
<dbReference type="InterPro" id="IPR000515">
    <property type="entry name" value="MetI-like"/>
</dbReference>
<organism evidence="9 10">
    <name type="scientific">Candidatus Blautia merdavium</name>
    <dbReference type="NCBI Taxonomy" id="2838494"/>
    <lineage>
        <taxon>Bacteria</taxon>
        <taxon>Bacillati</taxon>
        <taxon>Bacillota</taxon>
        <taxon>Clostridia</taxon>
        <taxon>Lachnospirales</taxon>
        <taxon>Lachnospiraceae</taxon>
        <taxon>Blautia</taxon>
    </lineage>
</organism>
<evidence type="ECO:0000256" key="7">
    <source>
        <dbReference type="RuleBase" id="RU363032"/>
    </source>
</evidence>
<feature type="transmembrane region" description="Helical" evidence="7">
    <location>
        <begin position="84"/>
        <end position="103"/>
    </location>
</feature>
<keyword evidence="2 7" id="KW-0813">Transport</keyword>
<evidence type="ECO:0000256" key="1">
    <source>
        <dbReference type="ARBA" id="ARBA00004651"/>
    </source>
</evidence>
<feature type="transmembrane region" description="Helical" evidence="7">
    <location>
        <begin position="159"/>
        <end position="184"/>
    </location>
</feature>
<sequence>MAGKNKVKKTAQARNEFMWGWLFVLPTMIGLIVLNIYPIFETIRQSFFKTGDFGIGDKFVGLDNYVEMLSDGETWQALINTFKYAIVEVPFSIIIALVLAVLLNRKMRGRSAYRTIFFLPMVCAPAAIAMVWRWLYNSEFGLLNHVFHSNVKWISDPKIAVFAVAVIGVWSIIGYNMVLFLSGLQEVPHDYYEAASIDGASGIRQFFSITIPLISPTIFFVVVTRVIGGLQVFDLIYMVMERGNPALEKTQSLVYLFYEASFVEKNMGNGSTLVVFLLIVIMIITVFQMIAQKKWVYYN</sequence>
<dbReference type="GO" id="GO:0055085">
    <property type="term" value="P:transmembrane transport"/>
    <property type="evidence" value="ECO:0007669"/>
    <property type="project" value="InterPro"/>
</dbReference>
<evidence type="ECO:0000256" key="2">
    <source>
        <dbReference type="ARBA" id="ARBA00022448"/>
    </source>
</evidence>
<comment type="subcellular location">
    <subcellularLocation>
        <location evidence="1 7">Cell membrane</location>
        <topology evidence="1 7">Multi-pass membrane protein</topology>
    </subcellularLocation>
</comment>
<dbReference type="PROSITE" id="PS50928">
    <property type="entry name" value="ABC_TM1"/>
    <property type="match status" value="1"/>
</dbReference>
<comment type="similarity">
    <text evidence="7">Belongs to the binding-protein-dependent transport system permease family.</text>
</comment>
<evidence type="ECO:0000256" key="5">
    <source>
        <dbReference type="ARBA" id="ARBA00022989"/>
    </source>
</evidence>
<dbReference type="Proteomes" id="UP000823886">
    <property type="component" value="Unassembled WGS sequence"/>
</dbReference>
<dbReference type="AlphaFoldDB" id="A0A9D2PNU2"/>
<evidence type="ECO:0000259" key="8">
    <source>
        <dbReference type="PROSITE" id="PS50928"/>
    </source>
</evidence>
<dbReference type="InterPro" id="IPR035906">
    <property type="entry name" value="MetI-like_sf"/>
</dbReference>
<dbReference type="GO" id="GO:0005886">
    <property type="term" value="C:plasma membrane"/>
    <property type="evidence" value="ECO:0007669"/>
    <property type="project" value="UniProtKB-SubCell"/>
</dbReference>
<evidence type="ECO:0000256" key="4">
    <source>
        <dbReference type="ARBA" id="ARBA00022692"/>
    </source>
</evidence>
<dbReference type="CDD" id="cd06261">
    <property type="entry name" value="TM_PBP2"/>
    <property type="match status" value="1"/>
</dbReference>
<dbReference type="Pfam" id="PF00528">
    <property type="entry name" value="BPD_transp_1"/>
    <property type="match status" value="1"/>
</dbReference>
<dbReference type="SUPFAM" id="SSF161098">
    <property type="entry name" value="MetI-like"/>
    <property type="match status" value="1"/>
</dbReference>
<evidence type="ECO:0000313" key="9">
    <source>
        <dbReference type="EMBL" id="HJC64518.1"/>
    </source>
</evidence>
<dbReference type="EMBL" id="DWVZ01000181">
    <property type="protein sequence ID" value="HJC64518.1"/>
    <property type="molecule type" value="Genomic_DNA"/>
</dbReference>
<dbReference type="PANTHER" id="PTHR30193">
    <property type="entry name" value="ABC TRANSPORTER PERMEASE PROTEIN"/>
    <property type="match status" value="1"/>
</dbReference>
<feature type="transmembrane region" description="Helical" evidence="7">
    <location>
        <begin position="115"/>
        <end position="135"/>
    </location>
</feature>
<feature type="transmembrane region" description="Helical" evidence="7">
    <location>
        <begin position="273"/>
        <end position="291"/>
    </location>
</feature>
<evidence type="ECO:0000256" key="6">
    <source>
        <dbReference type="ARBA" id="ARBA00023136"/>
    </source>
</evidence>
<gene>
    <name evidence="9" type="ORF">H9753_13045</name>
</gene>
<reference evidence="9" key="2">
    <citation type="submission" date="2021-04" db="EMBL/GenBank/DDBJ databases">
        <authorList>
            <person name="Gilroy R."/>
        </authorList>
    </citation>
    <scope>NUCLEOTIDE SEQUENCE</scope>
    <source>
        <strain evidence="9">ChiBcec2-3848</strain>
    </source>
</reference>